<dbReference type="Proteomes" id="UP000681720">
    <property type="component" value="Unassembled WGS sequence"/>
</dbReference>
<dbReference type="Proteomes" id="UP000681967">
    <property type="component" value="Unassembled WGS sequence"/>
</dbReference>
<reference evidence="1" key="1">
    <citation type="submission" date="2021-02" db="EMBL/GenBank/DDBJ databases">
        <authorList>
            <person name="Nowell W R."/>
        </authorList>
    </citation>
    <scope>NUCLEOTIDE SEQUENCE</scope>
</reference>
<dbReference type="EMBL" id="CAJOBH010193348">
    <property type="protein sequence ID" value="CAF4969428.1"/>
    <property type="molecule type" value="Genomic_DNA"/>
</dbReference>
<gene>
    <name evidence="1" type="ORF">BYL167_LOCUS54549</name>
    <name evidence="3" type="ORF">GIL414_LOCUS58013</name>
    <name evidence="2" type="ORF">SMN809_LOCUS56572</name>
</gene>
<dbReference type="EMBL" id="CAJOBI010202808">
    <property type="protein sequence ID" value="CAF4996617.1"/>
    <property type="molecule type" value="Genomic_DNA"/>
</dbReference>
<comment type="caution">
    <text evidence="1">The sequence shown here is derived from an EMBL/GenBank/DDBJ whole genome shotgun (WGS) entry which is preliminary data.</text>
</comment>
<evidence type="ECO:0000313" key="3">
    <source>
        <dbReference type="EMBL" id="CAF5013640.1"/>
    </source>
</evidence>
<protein>
    <submittedName>
        <fullName evidence="1">Uncharacterized protein</fullName>
    </submittedName>
</protein>
<evidence type="ECO:0000313" key="2">
    <source>
        <dbReference type="EMBL" id="CAF4996617.1"/>
    </source>
</evidence>
<dbReference type="EMBL" id="CAJOBJ010212092">
    <property type="protein sequence ID" value="CAF5013640.1"/>
    <property type="molecule type" value="Genomic_DNA"/>
</dbReference>
<organism evidence="1 4">
    <name type="scientific">Rotaria magnacalcarata</name>
    <dbReference type="NCBI Taxonomy" id="392030"/>
    <lineage>
        <taxon>Eukaryota</taxon>
        <taxon>Metazoa</taxon>
        <taxon>Spiralia</taxon>
        <taxon>Gnathifera</taxon>
        <taxon>Rotifera</taxon>
        <taxon>Eurotatoria</taxon>
        <taxon>Bdelloidea</taxon>
        <taxon>Philodinida</taxon>
        <taxon>Philodinidae</taxon>
        <taxon>Rotaria</taxon>
    </lineage>
</organism>
<evidence type="ECO:0000313" key="4">
    <source>
        <dbReference type="Proteomes" id="UP000681967"/>
    </source>
</evidence>
<feature type="non-terminal residue" evidence="1">
    <location>
        <position position="1"/>
    </location>
</feature>
<evidence type="ECO:0000313" key="1">
    <source>
        <dbReference type="EMBL" id="CAF4969428.1"/>
    </source>
</evidence>
<accession>A0A8S3D5G2</accession>
<dbReference type="AlphaFoldDB" id="A0A8S3D5G2"/>
<proteinExistence type="predicted"/>
<sequence>TMAQTMPHNNTTSDELTWNESSIKRYYDDNKENITVIWFDPNIGSREDTEKTKFNQSMMKKFS</sequence>
<name>A0A8S3D5G2_9BILA</name>
<dbReference type="Proteomes" id="UP000676336">
    <property type="component" value="Unassembled WGS sequence"/>
</dbReference>